<dbReference type="RefSeq" id="WP_235159627.1">
    <property type="nucleotide sequence ID" value="NZ_CP098805.1"/>
</dbReference>
<accession>A0ABY4XLU2</accession>
<name>A0ABY4XLU2_9BACT</name>
<protein>
    <submittedName>
        <fullName evidence="1">Universal stress protein</fullName>
    </submittedName>
</protein>
<dbReference type="CDD" id="cd00293">
    <property type="entry name" value="USP-like"/>
    <property type="match status" value="1"/>
</dbReference>
<dbReference type="Proteomes" id="UP001055420">
    <property type="component" value="Chromosome"/>
</dbReference>
<reference evidence="1" key="1">
    <citation type="submission" date="2022-06" db="EMBL/GenBank/DDBJ databases">
        <title>Novel species in genus Dyadobacter.</title>
        <authorList>
            <person name="Ma C."/>
        </authorList>
    </citation>
    <scope>NUCLEOTIDE SEQUENCE</scope>
    <source>
        <strain evidence="1">CY22</strain>
    </source>
</reference>
<dbReference type="Gene3D" id="3.40.50.12370">
    <property type="match status" value="1"/>
</dbReference>
<gene>
    <name evidence="1" type="ORF">NFI80_00530</name>
</gene>
<sequence>MKKIIAAIDGLKYAESTVQFAIQIARETQSHLVGVFLEDFSYHSYSIYELAPRLEPWEQQLRKLNEQDLVSRAESVEKFTALCQKADIEFNIHHDPNFALPELLHETVYADLLIIGKNETLSPYPQIPPTGFLRDLLGDIQCPVLVAPEDFELVDKIVLLYDGQPSSMFAIKMFSYLLPFMKMFPVEILTVKPQEENMHVPDNRLMKEFSKRHFHNASYHVLHGAAEQEIVRYLKESERPPLVVLGAYQRNLVSRWFRQSMADVLMEKLDSPLFIAHT</sequence>
<dbReference type="EMBL" id="CP098805">
    <property type="protein sequence ID" value="USJ31231.1"/>
    <property type="molecule type" value="Genomic_DNA"/>
</dbReference>
<evidence type="ECO:0000313" key="2">
    <source>
        <dbReference type="Proteomes" id="UP001055420"/>
    </source>
</evidence>
<keyword evidence="2" id="KW-1185">Reference proteome</keyword>
<organism evidence="1 2">
    <name type="scientific">Dyadobacter chenhuakuii</name>
    <dbReference type="NCBI Taxonomy" id="2909339"/>
    <lineage>
        <taxon>Bacteria</taxon>
        <taxon>Pseudomonadati</taxon>
        <taxon>Bacteroidota</taxon>
        <taxon>Cytophagia</taxon>
        <taxon>Cytophagales</taxon>
        <taxon>Spirosomataceae</taxon>
        <taxon>Dyadobacter</taxon>
    </lineage>
</organism>
<dbReference type="SUPFAM" id="SSF52402">
    <property type="entry name" value="Adenine nucleotide alpha hydrolases-like"/>
    <property type="match status" value="2"/>
</dbReference>
<evidence type="ECO:0000313" key="1">
    <source>
        <dbReference type="EMBL" id="USJ31231.1"/>
    </source>
</evidence>
<proteinExistence type="predicted"/>